<organism evidence="16 17">
    <name type="scientific">Acorus gramineus</name>
    <name type="common">Dwarf sweet flag</name>
    <dbReference type="NCBI Taxonomy" id="55184"/>
    <lineage>
        <taxon>Eukaryota</taxon>
        <taxon>Viridiplantae</taxon>
        <taxon>Streptophyta</taxon>
        <taxon>Embryophyta</taxon>
        <taxon>Tracheophyta</taxon>
        <taxon>Spermatophyta</taxon>
        <taxon>Magnoliopsida</taxon>
        <taxon>Liliopsida</taxon>
        <taxon>Acoraceae</taxon>
        <taxon>Acorus</taxon>
    </lineage>
</organism>
<evidence type="ECO:0000256" key="11">
    <source>
        <dbReference type="SAM" id="SignalP"/>
    </source>
</evidence>
<dbReference type="GO" id="GO:0005576">
    <property type="term" value="C:extracellular region"/>
    <property type="evidence" value="ECO:0007669"/>
    <property type="project" value="UniProtKB-SubCell"/>
</dbReference>
<evidence type="ECO:0000256" key="8">
    <source>
        <dbReference type="ARBA" id="ARBA00023180"/>
    </source>
</evidence>
<dbReference type="FunFam" id="3.40.50.200:FF:000006">
    <property type="entry name" value="Subtilisin-like protease SBT1.5"/>
    <property type="match status" value="1"/>
</dbReference>
<dbReference type="InterPro" id="IPR045051">
    <property type="entry name" value="SBT"/>
</dbReference>
<name>A0AAV9ADA6_ACOGR</name>
<evidence type="ECO:0000256" key="5">
    <source>
        <dbReference type="ARBA" id="ARBA00022729"/>
    </source>
</evidence>
<dbReference type="InterPro" id="IPR015500">
    <property type="entry name" value="Peptidase_S8_subtilisin-rel"/>
</dbReference>
<dbReference type="Pfam" id="PF05922">
    <property type="entry name" value="Inhibitor_I9"/>
    <property type="match status" value="1"/>
</dbReference>
<keyword evidence="6 10" id="KW-0378">Hydrolase</keyword>
<reference evidence="16" key="2">
    <citation type="submission" date="2023-06" db="EMBL/GenBank/DDBJ databases">
        <authorList>
            <person name="Ma L."/>
            <person name="Liu K.-W."/>
            <person name="Li Z."/>
            <person name="Hsiao Y.-Y."/>
            <person name="Qi Y."/>
            <person name="Fu T."/>
            <person name="Tang G."/>
            <person name="Zhang D."/>
            <person name="Sun W.-H."/>
            <person name="Liu D.-K."/>
            <person name="Li Y."/>
            <person name="Chen G.-Z."/>
            <person name="Liu X.-D."/>
            <person name="Liao X.-Y."/>
            <person name="Jiang Y.-T."/>
            <person name="Yu X."/>
            <person name="Hao Y."/>
            <person name="Huang J."/>
            <person name="Zhao X.-W."/>
            <person name="Ke S."/>
            <person name="Chen Y.-Y."/>
            <person name="Wu W.-L."/>
            <person name="Hsu J.-L."/>
            <person name="Lin Y.-F."/>
            <person name="Huang M.-D."/>
            <person name="Li C.-Y."/>
            <person name="Huang L."/>
            <person name="Wang Z.-W."/>
            <person name="Zhao X."/>
            <person name="Zhong W.-Y."/>
            <person name="Peng D.-H."/>
            <person name="Ahmad S."/>
            <person name="Lan S."/>
            <person name="Zhang J.-S."/>
            <person name="Tsai W.-C."/>
            <person name="Van De Peer Y."/>
            <person name="Liu Z.-J."/>
        </authorList>
    </citation>
    <scope>NUCLEOTIDE SEQUENCE</scope>
    <source>
        <strain evidence="16">SCP</strain>
        <tissue evidence="16">Leaves</tissue>
    </source>
</reference>
<feature type="domain" description="Subtilisin-like protease fibronectin type-III" evidence="15">
    <location>
        <begin position="648"/>
        <end position="751"/>
    </location>
</feature>
<dbReference type="Gene3D" id="3.50.30.30">
    <property type="match status" value="1"/>
</dbReference>
<keyword evidence="3" id="KW-0964">Secreted</keyword>
<dbReference type="PROSITE" id="PS00138">
    <property type="entry name" value="SUBTILASE_SER"/>
    <property type="match status" value="1"/>
</dbReference>
<dbReference type="InterPro" id="IPR036852">
    <property type="entry name" value="Peptidase_S8/S53_dom_sf"/>
</dbReference>
<evidence type="ECO:0000256" key="9">
    <source>
        <dbReference type="PIRSR" id="PIRSR615500-1"/>
    </source>
</evidence>
<protein>
    <submittedName>
        <fullName evidence="16">Subtilisin-like protease</fullName>
    </submittedName>
</protein>
<dbReference type="Proteomes" id="UP001179952">
    <property type="component" value="Unassembled WGS sequence"/>
</dbReference>
<dbReference type="Gene3D" id="2.60.40.2310">
    <property type="match status" value="1"/>
</dbReference>
<evidence type="ECO:0000256" key="10">
    <source>
        <dbReference type="PROSITE-ProRule" id="PRU01240"/>
    </source>
</evidence>
<keyword evidence="4 10" id="KW-0645">Protease</keyword>
<evidence type="ECO:0000256" key="6">
    <source>
        <dbReference type="ARBA" id="ARBA00022801"/>
    </source>
</evidence>
<dbReference type="InterPro" id="IPR003137">
    <property type="entry name" value="PA_domain"/>
</dbReference>
<sequence>MAASSMAFTFIKVLLILLISFSSLCSPITNALNSKITSSYIIHVDHSSKPLPFETHKQWYSSMLSSSTEDRILYTYATAAHGFSAKLSQEEAQTISASHGVLSVHKDRLRKPHTTRSPDFLGLTTAYGILPSTDSGDGVVIGFVDTGVRPESASFRDAGLSPLGAGWRGACAGGAGFCNNKIVGARFFVAGYEALCGPLIPTRDFRSARDNNGHGSHVSSIAAGAPVAGANAFGFANGTARGMAPKARVAMYKACWYLGCTDSDLLAAIESAIEDGVHVLSLSLGVRVDFLNDDMVTVGAFSASQRGIVVACSAGNSGPVPTSVENYSPWTLTVGAATLDRAFPAWVRMGNGEVVLGESISASTPGLNRRALPLARVTCPNFRWDEVPRNVSGKVVACESPLIEGVYRLQKAGAVGVIGFNRVYKGETTHVEPHTLPAIAIGYREGLRILAYLNSTDNPTVELVFSNRTIIGQRRAPVVASFSARGPNHLAPELLKPDVVAPGVNVLAAWSPRPTTIRKDRRRVDYNIASGTSMSCPHAAGIAALVRAAHPNWSEAAVRSALMTTAYAVDKDYRPIAEGERGADATALDFGAGHVNPLKAGDPGLVYDMGARDYVDFLCTLNYTDAQIRAFTKGPYECSRLDGGVGGINYPSFSVLFDITSSNVQVLKRTVTFVGGVAPEEYNVTVVNPRPDKAEITVEPGRLVFGEVGEKKSYRVVFTNKVEEERKTEEGMEFGYVIWESEVHYVKSPVALAWNKPEIV</sequence>
<feature type="domain" description="Inhibitor I9" evidence="14">
    <location>
        <begin position="39"/>
        <end position="112"/>
    </location>
</feature>
<keyword evidence="8" id="KW-0325">Glycoprotein</keyword>
<feature type="domain" description="Peptidase S8/S53" evidence="12">
    <location>
        <begin position="136"/>
        <end position="577"/>
    </location>
</feature>
<dbReference type="InterPro" id="IPR010259">
    <property type="entry name" value="S8pro/Inhibitor_I9"/>
</dbReference>
<feature type="chain" id="PRO_5043742900" evidence="11">
    <location>
        <begin position="26"/>
        <end position="760"/>
    </location>
</feature>
<accession>A0AAV9ADA6</accession>
<dbReference type="CDD" id="cd02120">
    <property type="entry name" value="PA_subtilisin_like"/>
    <property type="match status" value="1"/>
</dbReference>
<dbReference type="InterPro" id="IPR037045">
    <property type="entry name" value="S8pro/Inhibitor_I9_sf"/>
</dbReference>
<dbReference type="Pfam" id="PF17766">
    <property type="entry name" value="fn3_6"/>
    <property type="match status" value="1"/>
</dbReference>
<comment type="subcellular location">
    <subcellularLocation>
        <location evidence="1">Secreted</location>
    </subcellularLocation>
</comment>
<feature type="active site" description="Charge relay system" evidence="9 10">
    <location>
        <position position="533"/>
    </location>
</feature>
<evidence type="ECO:0000259" key="15">
    <source>
        <dbReference type="Pfam" id="PF17766"/>
    </source>
</evidence>
<dbReference type="Gene3D" id="3.40.50.200">
    <property type="entry name" value="Peptidase S8/S53 domain"/>
    <property type="match status" value="1"/>
</dbReference>
<comment type="caution">
    <text evidence="16">The sequence shown here is derived from an EMBL/GenBank/DDBJ whole genome shotgun (WGS) entry which is preliminary data.</text>
</comment>
<dbReference type="InterPro" id="IPR022398">
    <property type="entry name" value="Peptidase_S8_His-AS"/>
</dbReference>
<evidence type="ECO:0000259" key="14">
    <source>
        <dbReference type="Pfam" id="PF05922"/>
    </source>
</evidence>
<comment type="similarity">
    <text evidence="2 10">Belongs to the peptidase S8 family.</text>
</comment>
<evidence type="ECO:0000259" key="13">
    <source>
        <dbReference type="Pfam" id="PF02225"/>
    </source>
</evidence>
<reference evidence="16" key="1">
    <citation type="journal article" date="2023" name="Nat. Commun.">
        <title>Diploid and tetraploid genomes of Acorus and the evolution of monocots.</title>
        <authorList>
            <person name="Ma L."/>
            <person name="Liu K.W."/>
            <person name="Li Z."/>
            <person name="Hsiao Y.Y."/>
            <person name="Qi Y."/>
            <person name="Fu T."/>
            <person name="Tang G.D."/>
            <person name="Zhang D."/>
            <person name="Sun W.H."/>
            <person name="Liu D.K."/>
            <person name="Li Y."/>
            <person name="Chen G.Z."/>
            <person name="Liu X.D."/>
            <person name="Liao X.Y."/>
            <person name="Jiang Y.T."/>
            <person name="Yu X."/>
            <person name="Hao Y."/>
            <person name="Huang J."/>
            <person name="Zhao X.W."/>
            <person name="Ke S."/>
            <person name="Chen Y.Y."/>
            <person name="Wu W.L."/>
            <person name="Hsu J.L."/>
            <person name="Lin Y.F."/>
            <person name="Huang M.D."/>
            <person name="Li C.Y."/>
            <person name="Huang L."/>
            <person name="Wang Z.W."/>
            <person name="Zhao X."/>
            <person name="Zhong W.Y."/>
            <person name="Peng D.H."/>
            <person name="Ahmad S."/>
            <person name="Lan S."/>
            <person name="Zhang J.S."/>
            <person name="Tsai W.C."/>
            <person name="Van de Peer Y."/>
            <person name="Liu Z.J."/>
        </authorList>
    </citation>
    <scope>NUCLEOTIDE SEQUENCE</scope>
    <source>
        <strain evidence="16">SCP</strain>
    </source>
</reference>
<dbReference type="InterPro" id="IPR034197">
    <property type="entry name" value="Peptidases_S8_3"/>
</dbReference>
<dbReference type="InterPro" id="IPR023828">
    <property type="entry name" value="Peptidase_S8_Ser-AS"/>
</dbReference>
<dbReference type="PROSITE" id="PS51892">
    <property type="entry name" value="SUBTILASE"/>
    <property type="match status" value="1"/>
</dbReference>
<evidence type="ECO:0000313" key="16">
    <source>
        <dbReference type="EMBL" id="KAK1262113.1"/>
    </source>
</evidence>
<evidence type="ECO:0000313" key="17">
    <source>
        <dbReference type="Proteomes" id="UP001179952"/>
    </source>
</evidence>
<evidence type="ECO:0000256" key="3">
    <source>
        <dbReference type="ARBA" id="ARBA00022525"/>
    </source>
</evidence>
<proteinExistence type="inferred from homology"/>
<dbReference type="PANTHER" id="PTHR10795">
    <property type="entry name" value="PROPROTEIN CONVERTASE SUBTILISIN/KEXIN"/>
    <property type="match status" value="1"/>
</dbReference>
<evidence type="ECO:0000256" key="7">
    <source>
        <dbReference type="ARBA" id="ARBA00022825"/>
    </source>
</evidence>
<dbReference type="EMBL" id="JAUJYN010000010">
    <property type="protein sequence ID" value="KAK1262113.1"/>
    <property type="molecule type" value="Genomic_DNA"/>
</dbReference>
<dbReference type="GO" id="GO:0006508">
    <property type="term" value="P:proteolysis"/>
    <property type="evidence" value="ECO:0007669"/>
    <property type="project" value="UniProtKB-KW"/>
</dbReference>
<dbReference type="InterPro" id="IPR000209">
    <property type="entry name" value="Peptidase_S8/S53_dom"/>
</dbReference>
<keyword evidence="17" id="KW-1185">Reference proteome</keyword>
<feature type="signal peptide" evidence="11">
    <location>
        <begin position="1"/>
        <end position="25"/>
    </location>
</feature>
<feature type="domain" description="PA" evidence="13">
    <location>
        <begin position="385"/>
        <end position="449"/>
    </location>
</feature>
<feature type="active site" description="Charge relay system" evidence="9 10">
    <location>
        <position position="214"/>
    </location>
</feature>
<dbReference type="PRINTS" id="PR00723">
    <property type="entry name" value="SUBTILISIN"/>
</dbReference>
<evidence type="ECO:0000256" key="4">
    <source>
        <dbReference type="ARBA" id="ARBA00022670"/>
    </source>
</evidence>
<dbReference type="CDD" id="cd04852">
    <property type="entry name" value="Peptidases_S8_3"/>
    <property type="match status" value="1"/>
</dbReference>
<dbReference type="Gene3D" id="3.30.70.80">
    <property type="entry name" value="Peptidase S8 propeptide/proteinase inhibitor I9"/>
    <property type="match status" value="1"/>
</dbReference>
<feature type="active site" description="Charge relay system" evidence="9 10">
    <location>
        <position position="145"/>
    </location>
</feature>
<keyword evidence="5 11" id="KW-0732">Signal</keyword>
<keyword evidence="7 10" id="KW-0720">Serine protease</keyword>
<evidence type="ECO:0000256" key="2">
    <source>
        <dbReference type="ARBA" id="ARBA00011073"/>
    </source>
</evidence>
<evidence type="ECO:0000256" key="1">
    <source>
        <dbReference type="ARBA" id="ARBA00004613"/>
    </source>
</evidence>
<evidence type="ECO:0000259" key="12">
    <source>
        <dbReference type="Pfam" id="PF00082"/>
    </source>
</evidence>
<dbReference type="Pfam" id="PF00082">
    <property type="entry name" value="Peptidase_S8"/>
    <property type="match status" value="1"/>
</dbReference>
<dbReference type="Pfam" id="PF02225">
    <property type="entry name" value="PA"/>
    <property type="match status" value="1"/>
</dbReference>
<dbReference type="SUPFAM" id="SSF52743">
    <property type="entry name" value="Subtilisin-like"/>
    <property type="match status" value="1"/>
</dbReference>
<dbReference type="AlphaFoldDB" id="A0AAV9ADA6"/>
<dbReference type="FunFam" id="3.30.70.80:FF:000003">
    <property type="entry name" value="Subtilisin-like protease SBT1.9"/>
    <property type="match status" value="1"/>
</dbReference>
<dbReference type="InterPro" id="IPR041469">
    <property type="entry name" value="Subtilisin-like_FN3"/>
</dbReference>
<gene>
    <name evidence="16" type="ORF">QJS04_geneDACA008977</name>
</gene>
<dbReference type="PROSITE" id="PS00137">
    <property type="entry name" value="SUBTILASE_HIS"/>
    <property type="match status" value="1"/>
</dbReference>
<dbReference type="GO" id="GO:0004252">
    <property type="term" value="F:serine-type endopeptidase activity"/>
    <property type="evidence" value="ECO:0007669"/>
    <property type="project" value="UniProtKB-UniRule"/>
</dbReference>